<proteinExistence type="predicted"/>
<dbReference type="Proteomes" id="UP000490939">
    <property type="component" value="Unassembled WGS sequence"/>
</dbReference>
<keyword evidence="6" id="KW-1185">Reference proteome</keyword>
<evidence type="ECO:0000256" key="1">
    <source>
        <dbReference type="SAM" id="SignalP"/>
    </source>
</evidence>
<evidence type="ECO:0008006" key="7">
    <source>
        <dbReference type="Google" id="ProtNLM"/>
    </source>
</evidence>
<sequence length="411" mass="44978">MKSSTLFPVLLMGSVVQGYLNLPNVNTTQLLERKMEHKRQALGTLTWMIGKGGKVADPAGAASKKLVMQSPSLVPGAKRIKLRHGPYSIPNMNKKGITGEAGSLWNYPDTNIAKPCTECTIVAQQAGLEFPDGKNANIDSGLWLHHMVHFLSGPGRWDPTCLNSPSLPHFDVGATPGNSERYFSSGNERTFFGMDHAGADTKFGYHVKSTDKMAFIVDLMNMNMDDKVVYMTMTYDYVDGPLPAGWRDVKNVWFDVNECGTSEVNPLKQSGKYTIQSKPWTPNFEGEILGVGGHLHDGGVDLQIQVGGQDNCVSKAGYAEKPEFVFKKMTMGAAAGMAEKHISSMSTCFFQDQKVTQLLKSQSWQIKGNYDYSAFEGNKDDGKQSSVMGIALMYVAMKDTKKPGLSKSKAG</sequence>
<keyword evidence="1" id="KW-0732">Signal</keyword>
<protein>
    <recommendedName>
        <fullName evidence="7">Diphthamide biosynthesis protein 2</fullName>
    </recommendedName>
</protein>
<feature type="chain" id="PRO_5044690790" description="Diphthamide biosynthesis protein 2" evidence="1">
    <location>
        <begin position="19"/>
        <end position="411"/>
    </location>
</feature>
<evidence type="ECO:0000313" key="2">
    <source>
        <dbReference type="EMBL" id="KAE9982621.1"/>
    </source>
</evidence>
<dbReference type="EMBL" id="WNWS01000073">
    <property type="protein sequence ID" value="KAE9982621.1"/>
    <property type="molecule type" value="Genomic_DNA"/>
</dbReference>
<feature type="signal peptide" evidence="1">
    <location>
        <begin position="1"/>
        <end position="18"/>
    </location>
</feature>
<evidence type="ECO:0000313" key="5">
    <source>
        <dbReference type="Proteomes" id="UP000447873"/>
    </source>
</evidence>
<dbReference type="AlphaFoldDB" id="A0A8H3V5T6"/>
<organism evidence="2 5">
    <name type="scientific">Venturia inaequalis</name>
    <name type="common">Apple scab fungus</name>
    <dbReference type="NCBI Taxonomy" id="5025"/>
    <lineage>
        <taxon>Eukaryota</taxon>
        <taxon>Fungi</taxon>
        <taxon>Dikarya</taxon>
        <taxon>Ascomycota</taxon>
        <taxon>Pezizomycotina</taxon>
        <taxon>Dothideomycetes</taxon>
        <taxon>Pleosporomycetidae</taxon>
        <taxon>Venturiales</taxon>
        <taxon>Venturiaceae</taxon>
        <taxon>Venturia</taxon>
    </lineage>
</organism>
<name>A0A8H3V5T6_VENIN</name>
<evidence type="ECO:0000313" key="4">
    <source>
        <dbReference type="EMBL" id="KAE9986200.1"/>
    </source>
</evidence>
<dbReference type="Proteomes" id="UP000433883">
    <property type="component" value="Unassembled WGS sequence"/>
</dbReference>
<dbReference type="Proteomes" id="UP000447873">
    <property type="component" value="Unassembled WGS sequence"/>
</dbReference>
<gene>
    <name evidence="3" type="ORF">BLS_003704</name>
    <name evidence="4" type="ORF">EG327_004415</name>
    <name evidence="2" type="ORF">EG328_010752</name>
</gene>
<reference evidence="2 5" key="1">
    <citation type="submission" date="2018-12" db="EMBL/GenBank/DDBJ databases">
        <title>Venturia inaequalis Genome Resource.</title>
        <authorList>
            <person name="Lichtner F.J."/>
        </authorList>
    </citation>
    <scope>NUCLEOTIDE SEQUENCE [LARGE SCALE GENOMIC DNA]</scope>
    <source>
        <strain evidence="2 5">120213</strain>
        <strain evidence="3">Bline_iso_100314</strain>
        <strain evidence="4 6">DMI_063113</strain>
    </source>
</reference>
<evidence type="ECO:0000313" key="3">
    <source>
        <dbReference type="EMBL" id="KAE9983788.1"/>
    </source>
</evidence>
<evidence type="ECO:0000313" key="6">
    <source>
        <dbReference type="Proteomes" id="UP000490939"/>
    </source>
</evidence>
<comment type="caution">
    <text evidence="2">The sequence shown here is derived from an EMBL/GenBank/DDBJ whole genome shotgun (WGS) entry which is preliminary data.</text>
</comment>
<dbReference type="EMBL" id="WNWQ01000024">
    <property type="protein sequence ID" value="KAE9983788.1"/>
    <property type="molecule type" value="Genomic_DNA"/>
</dbReference>
<dbReference type="OrthoDB" id="4142625at2759"/>
<accession>A0A8H3V5T6</accession>
<dbReference type="EMBL" id="WNWR01000263">
    <property type="protein sequence ID" value="KAE9986200.1"/>
    <property type="molecule type" value="Genomic_DNA"/>
</dbReference>